<protein>
    <submittedName>
        <fullName evidence="2">Uncharacterized protein</fullName>
    </submittedName>
</protein>
<keyword evidence="1" id="KW-1185">Reference proteome</keyword>
<organism evidence="1 2">
    <name type="scientific">Pyricularia grisea</name>
    <name type="common">Crabgrass-specific blast fungus</name>
    <name type="synonym">Magnaporthe grisea</name>
    <dbReference type="NCBI Taxonomy" id="148305"/>
    <lineage>
        <taxon>Eukaryota</taxon>
        <taxon>Fungi</taxon>
        <taxon>Dikarya</taxon>
        <taxon>Ascomycota</taxon>
        <taxon>Pezizomycotina</taxon>
        <taxon>Sordariomycetes</taxon>
        <taxon>Sordariomycetidae</taxon>
        <taxon>Magnaporthales</taxon>
        <taxon>Pyriculariaceae</taxon>
        <taxon>Pyricularia</taxon>
    </lineage>
</organism>
<proteinExistence type="predicted"/>
<evidence type="ECO:0000313" key="2">
    <source>
        <dbReference type="RefSeq" id="XP_030981957.1"/>
    </source>
</evidence>
<reference evidence="1 2" key="1">
    <citation type="journal article" date="2019" name="Mol. Biol. Evol.">
        <title>Blast fungal genomes show frequent chromosomal changes, gene gains and losses, and effector gene turnover.</title>
        <authorList>
            <person name="Gomez Luciano L.B."/>
            <person name="Jason Tsai I."/>
            <person name="Chuma I."/>
            <person name="Tosa Y."/>
            <person name="Chen Y.H."/>
            <person name="Li J.Y."/>
            <person name="Li M.Y."/>
            <person name="Jade Lu M.Y."/>
            <person name="Nakayashiki H."/>
            <person name="Li W.H."/>
        </authorList>
    </citation>
    <scope>NUCLEOTIDE SEQUENCE [LARGE SCALE GENOMIC DNA]</scope>
    <source>
        <strain evidence="1 2">NI907</strain>
    </source>
</reference>
<reference evidence="2" key="3">
    <citation type="submission" date="2025-08" db="UniProtKB">
        <authorList>
            <consortium name="RefSeq"/>
        </authorList>
    </citation>
    <scope>IDENTIFICATION</scope>
    <source>
        <strain evidence="2">NI907</strain>
    </source>
</reference>
<dbReference type="KEGG" id="pgri:PgNI_05430"/>
<name>A0A6P8B442_PYRGI</name>
<dbReference type="GeneID" id="41960370"/>
<accession>A0A6P8B442</accession>
<evidence type="ECO:0000313" key="1">
    <source>
        <dbReference type="Proteomes" id="UP000515153"/>
    </source>
</evidence>
<dbReference type="AlphaFoldDB" id="A0A6P8B442"/>
<dbReference type="Proteomes" id="UP000515153">
    <property type="component" value="Chromosome I"/>
</dbReference>
<gene>
    <name evidence="2" type="ORF">PgNI_05430</name>
</gene>
<reference evidence="2" key="2">
    <citation type="submission" date="2019-10" db="EMBL/GenBank/DDBJ databases">
        <authorList>
            <consortium name="NCBI Genome Project"/>
        </authorList>
    </citation>
    <scope>NUCLEOTIDE SEQUENCE</scope>
    <source>
        <strain evidence="2">NI907</strain>
    </source>
</reference>
<dbReference type="RefSeq" id="XP_030981957.1">
    <property type="nucleotide sequence ID" value="XM_031125461.1"/>
</dbReference>
<sequence length="152" mass="17296">MGYGHGCCGNLEPAHLNGKKNKQDTWEDRIIRQAAEAMIAVVPAGNFVSDCRRWWRGKKHKNRSCDYDSNSRSYGVARQNYNGSSPLYKRTGSSGQSYYRGSSHSWYQHCGDLFSYDETRSHSSQQSYGSSSCGTKSRLWKSAILQRQRSHI</sequence>